<name>A0ABP0JPT2_9DINO</name>
<keyword evidence="3" id="KW-0067">ATP-binding</keyword>
<dbReference type="EMBL" id="CAXAMN010006102">
    <property type="protein sequence ID" value="CAK9016469.1"/>
    <property type="molecule type" value="Genomic_DNA"/>
</dbReference>
<evidence type="ECO:0000256" key="1">
    <source>
        <dbReference type="ARBA" id="ARBA00022598"/>
    </source>
</evidence>
<sequence length="199" mass="22267">MAYADYDQMMNLTEEFISGLVLELIGGYAIEYHPHGPEKDAVLDDLVKSLRLDCPAPRTAPRLLDKLCGHFIEDHIVNPTFIIEHPQVMSPLAKWHRSKEGLTERFEMFVMGKELCNAYTELNDPERQLACFQDQAVAKSQGDEEAQNVDQGFVIALEHGLPPTGGCGCGIDRLVMLLADKNNIKEVILFPAMKPQPTD</sequence>
<dbReference type="PANTHER" id="PTHR42918:SF9">
    <property type="entry name" value="LYSINE--TRNA LIGASE"/>
    <property type="match status" value="1"/>
</dbReference>
<dbReference type="InterPro" id="IPR006195">
    <property type="entry name" value="aa-tRNA-synth_II"/>
</dbReference>
<evidence type="ECO:0000259" key="4">
    <source>
        <dbReference type="PROSITE" id="PS50862"/>
    </source>
</evidence>
<accession>A0ABP0JPT2</accession>
<dbReference type="Pfam" id="PF00152">
    <property type="entry name" value="tRNA-synt_2"/>
    <property type="match status" value="1"/>
</dbReference>
<dbReference type="PANTHER" id="PTHR42918">
    <property type="entry name" value="LYSYL-TRNA SYNTHETASE"/>
    <property type="match status" value="1"/>
</dbReference>
<dbReference type="InterPro" id="IPR045864">
    <property type="entry name" value="aa-tRNA-synth_II/BPL/LPL"/>
</dbReference>
<organism evidence="5 6">
    <name type="scientific">Durusdinium trenchii</name>
    <dbReference type="NCBI Taxonomy" id="1381693"/>
    <lineage>
        <taxon>Eukaryota</taxon>
        <taxon>Sar</taxon>
        <taxon>Alveolata</taxon>
        <taxon>Dinophyceae</taxon>
        <taxon>Suessiales</taxon>
        <taxon>Symbiodiniaceae</taxon>
        <taxon>Durusdinium</taxon>
    </lineage>
</organism>
<reference evidence="5 6" key="1">
    <citation type="submission" date="2024-02" db="EMBL/GenBank/DDBJ databases">
        <authorList>
            <person name="Chen Y."/>
            <person name="Shah S."/>
            <person name="Dougan E. K."/>
            <person name="Thang M."/>
            <person name="Chan C."/>
        </authorList>
    </citation>
    <scope>NUCLEOTIDE SEQUENCE [LARGE SCALE GENOMIC DNA]</scope>
</reference>
<feature type="domain" description="Aminoacyl-transfer RNA synthetases class-II family profile" evidence="4">
    <location>
        <begin position="1"/>
        <end position="195"/>
    </location>
</feature>
<keyword evidence="1" id="KW-0436">Ligase</keyword>
<protein>
    <recommendedName>
        <fullName evidence="4">Aminoacyl-transfer RNA synthetases class-II family profile domain-containing protein</fullName>
    </recommendedName>
</protein>
<dbReference type="InterPro" id="IPR004364">
    <property type="entry name" value="Aa-tRNA-synt_II"/>
</dbReference>
<gene>
    <name evidence="5" type="ORF">CCMP2556_LOCUS12507</name>
</gene>
<keyword evidence="6" id="KW-1185">Reference proteome</keyword>
<evidence type="ECO:0000256" key="3">
    <source>
        <dbReference type="ARBA" id="ARBA00022840"/>
    </source>
</evidence>
<evidence type="ECO:0000313" key="5">
    <source>
        <dbReference type="EMBL" id="CAK9016469.1"/>
    </source>
</evidence>
<dbReference type="PROSITE" id="PS50862">
    <property type="entry name" value="AA_TRNA_LIGASE_II"/>
    <property type="match status" value="1"/>
</dbReference>
<keyword evidence="2" id="KW-0547">Nucleotide-binding</keyword>
<comment type="caution">
    <text evidence="5">The sequence shown here is derived from an EMBL/GenBank/DDBJ whole genome shotgun (WGS) entry which is preliminary data.</text>
</comment>
<evidence type="ECO:0000256" key="2">
    <source>
        <dbReference type="ARBA" id="ARBA00022741"/>
    </source>
</evidence>
<dbReference type="SUPFAM" id="SSF55681">
    <property type="entry name" value="Class II aaRS and biotin synthetases"/>
    <property type="match status" value="1"/>
</dbReference>
<dbReference type="Gene3D" id="3.30.930.10">
    <property type="entry name" value="Bira Bifunctional Protein, Domain 2"/>
    <property type="match status" value="1"/>
</dbReference>
<evidence type="ECO:0000313" key="6">
    <source>
        <dbReference type="Proteomes" id="UP001642484"/>
    </source>
</evidence>
<proteinExistence type="predicted"/>
<dbReference type="Proteomes" id="UP001642484">
    <property type="component" value="Unassembled WGS sequence"/>
</dbReference>